<organism evidence="1 2">
    <name type="scientific">Catellatospora methionotrophica</name>
    <dbReference type="NCBI Taxonomy" id="121620"/>
    <lineage>
        <taxon>Bacteria</taxon>
        <taxon>Bacillati</taxon>
        <taxon>Actinomycetota</taxon>
        <taxon>Actinomycetes</taxon>
        <taxon>Micromonosporales</taxon>
        <taxon>Micromonosporaceae</taxon>
        <taxon>Catellatospora</taxon>
    </lineage>
</organism>
<evidence type="ECO:0000313" key="1">
    <source>
        <dbReference type="EMBL" id="GIG15533.1"/>
    </source>
</evidence>
<comment type="caution">
    <text evidence="1">The sequence shown here is derived from an EMBL/GenBank/DDBJ whole genome shotgun (WGS) entry which is preliminary data.</text>
</comment>
<reference evidence="1" key="1">
    <citation type="submission" date="2021-01" db="EMBL/GenBank/DDBJ databases">
        <title>Whole genome shotgun sequence of Catellatospora methionotrophica NBRC 14553.</title>
        <authorList>
            <person name="Komaki H."/>
            <person name="Tamura T."/>
        </authorList>
    </citation>
    <scope>NUCLEOTIDE SEQUENCE</scope>
    <source>
        <strain evidence="1">NBRC 14553</strain>
    </source>
</reference>
<protein>
    <submittedName>
        <fullName evidence="1">Uncharacterized protein</fullName>
    </submittedName>
</protein>
<proteinExistence type="predicted"/>
<accession>A0A8J3L6X4</accession>
<dbReference type="EMBL" id="BONJ01000020">
    <property type="protein sequence ID" value="GIG15533.1"/>
    <property type="molecule type" value="Genomic_DNA"/>
</dbReference>
<dbReference type="AlphaFoldDB" id="A0A8J3L6X4"/>
<name>A0A8J3L6X4_9ACTN</name>
<keyword evidence="2" id="KW-1185">Reference proteome</keyword>
<dbReference type="Proteomes" id="UP000660339">
    <property type="component" value="Unassembled WGS sequence"/>
</dbReference>
<dbReference type="RefSeq" id="WP_166379937.1">
    <property type="nucleotide sequence ID" value="NZ_BAAATT010000005.1"/>
</dbReference>
<evidence type="ECO:0000313" key="2">
    <source>
        <dbReference type="Proteomes" id="UP000660339"/>
    </source>
</evidence>
<sequence length="75" mass="7999">MNTRDLIMNLIAGGVLLFGLALIGTLPHAFRSEHAKDPHGGASGFAVVVDARPHWSWFARALVVIALTLPARGAR</sequence>
<gene>
    <name evidence="1" type="ORF">Cme02nite_38650</name>
</gene>